<evidence type="ECO:0000313" key="2">
    <source>
        <dbReference type="Proteomes" id="UP001383192"/>
    </source>
</evidence>
<organism evidence="1 2">
    <name type="scientific">Paramarasmius palmivorus</name>
    <dbReference type="NCBI Taxonomy" id="297713"/>
    <lineage>
        <taxon>Eukaryota</taxon>
        <taxon>Fungi</taxon>
        <taxon>Dikarya</taxon>
        <taxon>Basidiomycota</taxon>
        <taxon>Agaricomycotina</taxon>
        <taxon>Agaricomycetes</taxon>
        <taxon>Agaricomycetidae</taxon>
        <taxon>Agaricales</taxon>
        <taxon>Marasmiineae</taxon>
        <taxon>Marasmiaceae</taxon>
        <taxon>Paramarasmius</taxon>
    </lineage>
</organism>
<gene>
    <name evidence="1" type="ORF">VNI00_008554</name>
</gene>
<sequence length="576" mass="65612">MALPSSPFLSRLRTDFLPSTAEKLEIHQLISTRQARIQVIADEIARLRAEQDELQSFIDDHLKLVSPIRQVPADVLREIFHCCIPGHELPTPSALDAPLLFTAVCRLWRQVAVATPRLWNRVHIALPSPTNRYSFITPKFRSFMHFWGEGVQTWLQRSGSMPLLLSISSRDPDHLDIEGCTELDTLHGNVAQQLLPFASRWKSLSLDVSDGVREILTMTTVELSSLEELKSRRWDPYSGQESPVELSLKTVLQSAPSLRKLYMNGPPLHLPIRWNCLTELVIWHDWRGWGQSRGVTLSQAFQVLTFSCSSLRHCTLSISVQSLESDDTLDTFPPIVLPNLHTLNIYIDWCYLASLQRALDSVHAPRLADFYFSFQQHLDEHLNLLALFRFIERSGCTIRSLVLDLPLVHLTESLIDLLTSMPSLRQFRLLTPRYHGEVAVEWFLGLIHSLKPSPSNTNVLCPNIESFMFTACSYSCAAPLLALAEARSADSSAAQKLKRLQVGFERFAIEDAEIPLRLEALQKGGMLVWWTMSPDSPRHPHQPDLDEYVHSAERWWPSSRRNSVRFTGSNFLDLEM</sequence>
<dbReference type="Proteomes" id="UP001383192">
    <property type="component" value="Unassembled WGS sequence"/>
</dbReference>
<keyword evidence="2" id="KW-1185">Reference proteome</keyword>
<comment type="caution">
    <text evidence="1">The sequence shown here is derived from an EMBL/GenBank/DDBJ whole genome shotgun (WGS) entry which is preliminary data.</text>
</comment>
<protein>
    <recommendedName>
        <fullName evidence="3">F-box domain-containing protein</fullName>
    </recommendedName>
</protein>
<accession>A0AAW0CXY9</accession>
<proteinExistence type="predicted"/>
<evidence type="ECO:0000313" key="1">
    <source>
        <dbReference type="EMBL" id="KAK7043200.1"/>
    </source>
</evidence>
<dbReference type="EMBL" id="JAYKXP010000029">
    <property type="protein sequence ID" value="KAK7043200.1"/>
    <property type="molecule type" value="Genomic_DNA"/>
</dbReference>
<dbReference type="AlphaFoldDB" id="A0AAW0CXY9"/>
<name>A0AAW0CXY9_9AGAR</name>
<evidence type="ECO:0008006" key="3">
    <source>
        <dbReference type="Google" id="ProtNLM"/>
    </source>
</evidence>
<reference evidence="1 2" key="1">
    <citation type="submission" date="2024-01" db="EMBL/GenBank/DDBJ databases">
        <title>A draft genome for a cacao thread blight-causing isolate of Paramarasmius palmivorus.</title>
        <authorList>
            <person name="Baruah I.K."/>
            <person name="Bukari Y."/>
            <person name="Amoako-Attah I."/>
            <person name="Meinhardt L.W."/>
            <person name="Bailey B.A."/>
            <person name="Cohen S.P."/>
        </authorList>
    </citation>
    <scope>NUCLEOTIDE SEQUENCE [LARGE SCALE GENOMIC DNA]</scope>
    <source>
        <strain evidence="1 2">GH-12</strain>
    </source>
</reference>
<dbReference type="SUPFAM" id="SSF52047">
    <property type="entry name" value="RNI-like"/>
    <property type="match status" value="1"/>
</dbReference>